<organism evidence="2 3">
    <name type="scientific">Thioclava marina</name>
    <dbReference type="NCBI Taxonomy" id="1915077"/>
    <lineage>
        <taxon>Bacteria</taxon>
        <taxon>Pseudomonadati</taxon>
        <taxon>Pseudomonadota</taxon>
        <taxon>Alphaproteobacteria</taxon>
        <taxon>Rhodobacterales</taxon>
        <taxon>Paracoccaceae</taxon>
        <taxon>Thioclava</taxon>
    </lineage>
</organism>
<keyword evidence="3" id="KW-1185">Reference proteome</keyword>
<dbReference type="Proteomes" id="UP000242224">
    <property type="component" value="Unassembled WGS sequence"/>
</dbReference>
<keyword evidence="1" id="KW-0175">Coiled coil</keyword>
<sequence>MNPATDPTVMKNLLIAIDEKTDSLMALRELLKLLETEQSDLGKALLDALSMMTTELGANRSIHHMHMDALKEFKNEREDLVGRMNKQEVQLKQIKLKLNQILNILGLPMS</sequence>
<reference evidence="2 3" key="1">
    <citation type="submission" date="2016-11" db="EMBL/GenBank/DDBJ databases">
        <title>A multilocus sequence analysis scheme for characterization of bacteria in the genus Thioclava.</title>
        <authorList>
            <person name="Liu Y."/>
            <person name="Shao Z."/>
        </authorList>
    </citation>
    <scope>NUCLEOTIDE SEQUENCE [LARGE SCALE GENOMIC DNA]</scope>
    <source>
        <strain evidence="2 3">11.10-0-13</strain>
    </source>
</reference>
<evidence type="ECO:0000313" key="3">
    <source>
        <dbReference type="Proteomes" id="UP000242224"/>
    </source>
</evidence>
<proteinExistence type="predicted"/>
<protein>
    <submittedName>
        <fullName evidence="2">Uncharacterized protein</fullName>
    </submittedName>
</protein>
<comment type="caution">
    <text evidence="2">The sequence shown here is derived from an EMBL/GenBank/DDBJ whole genome shotgun (WGS) entry which is preliminary data.</text>
</comment>
<evidence type="ECO:0000256" key="1">
    <source>
        <dbReference type="SAM" id="Coils"/>
    </source>
</evidence>
<name>A0ABX3MKX0_9RHOB</name>
<dbReference type="EMBL" id="MPZS01000002">
    <property type="protein sequence ID" value="OOY12017.1"/>
    <property type="molecule type" value="Genomic_DNA"/>
</dbReference>
<evidence type="ECO:0000313" key="2">
    <source>
        <dbReference type="EMBL" id="OOY12017.1"/>
    </source>
</evidence>
<feature type="coiled-coil region" evidence="1">
    <location>
        <begin position="70"/>
        <end position="104"/>
    </location>
</feature>
<gene>
    <name evidence="2" type="ORF">BMG00_13175</name>
</gene>
<accession>A0ABX3MKX0</accession>